<dbReference type="RefSeq" id="XP_033380035.1">
    <property type="nucleotide sequence ID" value="XM_033522786.1"/>
</dbReference>
<keyword evidence="3" id="KW-1185">Reference proteome</keyword>
<dbReference type="EMBL" id="ML978074">
    <property type="protein sequence ID" value="KAF2011696.1"/>
    <property type="molecule type" value="Genomic_DNA"/>
</dbReference>
<name>A0A6A5XFS2_9PLEO</name>
<feature type="signal peptide" evidence="1">
    <location>
        <begin position="1"/>
        <end position="28"/>
    </location>
</feature>
<evidence type="ECO:0000313" key="3">
    <source>
        <dbReference type="Proteomes" id="UP000799778"/>
    </source>
</evidence>
<evidence type="ECO:0000256" key="1">
    <source>
        <dbReference type="SAM" id="SignalP"/>
    </source>
</evidence>
<keyword evidence="1" id="KW-0732">Signal</keyword>
<dbReference type="Proteomes" id="UP000799778">
    <property type="component" value="Unassembled WGS sequence"/>
</dbReference>
<evidence type="ECO:0000313" key="2">
    <source>
        <dbReference type="EMBL" id="KAF2011696.1"/>
    </source>
</evidence>
<evidence type="ECO:0008006" key="4">
    <source>
        <dbReference type="Google" id="ProtNLM"/>
    </source>
</evidence>
<gene>
    <name evidence="2" type="ORF">BU24DRAFT_287268</name>
</gene>
<sequence>MLHPSLTTYGMLFGYAAILLFRIHPSHSSPACCKISSIGYPDRDENIPPKKGKRKIEKKKGNTMKMIRDGSSMLYTACESGGGR</sequence>
<accession>A0A6A5XFS2</accession>
<dbReference type="AlphaFoldDB" id="A0A6A5XFS2"/>
<dbReference type="GeneID" id="54280183"/>
<reference evidence="2" key="1">
    <citation type="journal article" date="2020" name="Stud. Mycol.">
        <title>101 Dothideomycetes genomes: a test case for predicting lifestyles and emergence of pathogens.</title>
        <authorList>
            <person name="Haridas S."/>
            <person name="Albert R."/>
            <person name="Binder M."/>
            <person name="Bloem J."/>
            <person name="Labutti K."/>
            <person name="Salamov A."/>
            <person name="Andreopoulos B."/>
            <person name="Baker S."/>
            <person name="Barry K."/>
            <person name="Bills G."/>
            <person name="Bluhm B."/>
            <person name="Cannon C."/>
            <person name="Castanera R."/>
            <person name="Culley D."/>
            <person name="Daum C."/>
            <person name="Ezra D."/>
            <person name="Gonzalez J."/>
            <person name="Henrissat B."/>
            <person name="Kuo A."/>
            <person name="Liang C."/>
            <person name="Lipzen A."/>
            <person name="Lutzoni F."/>
            <person name="Magnuson J."/>
            <person name="Mondo S."/>
            <person name="Nolan M."/>
            <person name="Ohm R."/>
            <person name="Pangilinan J."/>
            <person name="Park H.-J."/>
            <person name="Ramirez L."/>
            <person name="Alfaro M."/>
            <person name="Sun H."/>
            <person name="Tritt A."/>
            <person name="Yoshinaga Y."/>
            <person name="Zwiers L.-H."/>
            <person name="Turgeon B."/>
            <person name="Goodwin S."/>
            <person name="Spatafora J."/>
            <person name="Crous P."/>
            <person name="Grigoriev I."/>
        </authorList>
    </citation>
    <scope>NUCLEOTIDE SEQUENCE</scope>
    <source>
        <strain evidence="2">CBS 175.79</strain>
    </source>
</reference>
<feature type="chain" id="PRO_5025418795" description="Secreted protein" evidence="1">
    <location>
        <begin position="29"/>
        <end position="84"/>
    </location>
</feature>
<proteinExistence type="predicted"/>
<organism evidence="2 3">
    <name type="scientific">Aaosphaeria arxii CBS 175.79</name>
    <dbReference type="NCBI Taxonomy" id="1450172"/>
    <lineage>
        <taxon>Eukaryota</taxon>
        <taxon>Fungi</taxon>
        <taxon>Dikarya</taxon>
        <taxon>Ascomycota</taxon>
        <taxon>Pezizomycotina</taxon>
        <taxon>Dothideomycetes</taxon>
        <taxon>Pleosporomycetidae</taxon>
        <taxon>Pleosporales</taxon>
        <taxon>Pleosporales incertae sedis</taxon>
        <taxon>Aaosphaeria</taxon>
    </lineage>
</organism>
<protein>
    <recommendedName>
        <fullName evidence="4">Secreted protein</fullName>
    </recommendedName>
</protein>